<proteinExistence type="predicted"/>
<evidence type="ECO:0000313" key="2">
    <source>
        <dbReference type="Proteomes" id="UP000739411"/>
    </source>
</evidence>
<dbReference type="Gene3D" id="3.30.70.120">
    <property type="match status" value="1"/>
</dbReference>
<dbReference type="Proteomes" id="UP000739411">
    <property type="component" value="Unassembled WGS sequence"/>
</dbReference>
<accession>A0A935MYK6</accession>
<name>A0A935MYK6_9RHOO</name>
<reference evidence="1 2" key="1">
    <citation type="submission" date="2020-10" db="EMBL/GenBank/DDBJ databases">
        <title>Connecting structure to function with the recovery of over 1000 high-quality activated sludge metagenome-assembled genomes encoding full-length rRNA genes using long-read sequencing.</title>
        <authorList>
            <person name="Singleton C.M."/>
            <person name="Petriglieri F."/>
            <person name="Kristensen J.M."/>
            <person name="Kirkegaard R.H."/>
            <person name="Michaelsen T.Y."/>
            <person name="Andersen M.H."/>
            <person name="Karst S.M."/>
            <person name="Dueholm M.S."/>
            <person name="Nielsen P.H."/>
            <person name="Albertsen M."/>
        </authorList>
    </citation>
    <scope>NUCLEOTIDE SEQUENCE [LARGE SCALE GENOMIC DNA]</scope>
    <source>
        <strain evidence="1">EsbW_18-Q3-R4-48_BATAC.463</strain>
    </source>
</reference>
<organism evidence="1 2">
    <name type="scientific">Candidatus Dechloromonas phosphorivorans</name>
    <dbReference type="NCBI Taxonomy" id="2899244"/>
    <lineage>
        <taxon>Bacteria</taxon>
        <taxon>Pseudomonadati</taxon>
        <taxon>Pseudomonadota</taxon>
        <taxon>Betaproteobacteria</taxon>
        <taxon>Rhodocyclales</taxon>
        <taxon>Azonexaceae</taxon>
        <taxon>Dechloromonas</taxon>
    </lineage>
</organism>
<dbReference type="Pfam" id="PF11582">
    <property type="entry name" value="DUF3240"/>
    <property type="match status" value="1"/>
</dbReference>
<dbReference type="InterPro" id="IPR021634">
    <property type="entry name" value="DUF3240"/>
</dbReference>
<sequence>MSDVLLSLTLPNDVAQHVEDLLLSRPDLVRGFTASQAEGHGSVIKLVEPGELVSGHSPRTQIRMVGPEEQMRAVLVLIKASLPHANIFYWLVPVIEMGRL</sequence>
<comment type="caution">
    <text evidence="1">The sequence shown here is derived from an EMBL/GenBank/DDBJ whole genome shotgun (WGS) entry which is preliminary data.</text>
</comment>
<dbReference type="EMBL" id="JADJMS010000013">
    <property type="protein sequence ID" value="MBK7414891.1"/>
    <property type="molecule type" value="Genomic_DNA"/>
</dbReference>
<dbReference type="AlphaFoldDB" id="A0A935MYK6"/>
<dbReference type="InterPro" id="IPR015867">
    <property type="entry name" value="N-reg_PII/ATP_PRibTrfase_C"/>
</dbReference>
<evidence type="ECO:0000313" key="1">
    <source>
        <dbReference type="EMBL" id="MBK7414891.1"/>
    </source>
</evidence>
<gene>
    <name evidence="1" type="ORF">IPJ38_06970</name>
</gene>
<protein>
    <submittedName>
        <fullName evidence="1">DUF3240 family protein</fullName>
    </submittedName>
</protein>